<comment type="caution">
    <text evidence="1">The sequence shown here is derived from an EMBL/GenBank/DDBJ whole genome shotgun (WGS) entry which is preliminary data.</text>
</comment>
<accession>A0A9X1VU15</accession>
<name>A0A9X1VU15_9BURK</name>
<evidence type="ECO:0000313" key="2">
    <source>
        <dbReference type="Proteomes" id="UP001139447"/>
    </source>
</evidence>
<proteinExistence type="predicted"/>
<reference evidence="1" key="1">
    <citation type="submission" date="2022-03" db="EMBL/GenBank/DDBJ databases">
        <authorList>
            <person name="Woo C.Y."/>
        </authorList>
    </citation>
    <scope>NUCLEOTIDE SEQUENCE</scope>
    <source>
        <strain evidence="1">CYS-02</strain>
    </source>
</reference>
<dbReference type="AlphaFoldDB" id="A0A9X1VU15"/>
<evidence type="ECO:0000313" key="1">
    <source>
        <dbReference type="EMBL" id="MCJ0763786.1"/>
    </source>
</evidence>
<dbReference type="CDD" id="cd06587">
    <property type="entry name" value="VOC"/>
    <property type="match status" value="1"/>
</dbReference>
<dbReference type="EMBL" id="JALGBI010000001">
    <property type="protein sequence ID" value="MCJ0763786.1"/>
    <property type="molecule type" value="Genomic_DNA"/>
</dbReference>
<protein>
    <submittedName>
        <fullName evidence="1">VOC family protein</fullName>
    </submittedName>
</protein>
<keyword evidence="2" id="KW-1185">Reference proteome</keyword>
<organism evidence="1 2">
    <name type="scientific">Variovorax terrae</name>
    <dbReference type="NCBI Taxonomy" id="2923278"/>
    <lineage>
        <taxon>Bacteria</taxon>
        <taxon>Pseudomonadati</taxon>
        <taxon>Pseudomonadota</taxon>
        <taxon>Betaproteobacteria</taxon>
        <taxon>Burkholderiales</taxon>
        <taxon>Comamonadaceae</taxon>
        <taxon>Variovorax</taxon>
    </lineage>
</organism>
<dbReference type="SUPFAM" id="SSF54593">
    <property type="entry name" value="Glyoxalase/Bleomycin resistance protein/Dihydroxybiphenyl dioxygenase"/>
    <property type="match status" value="1"/>
</dbReference>
<gene>
    <name evidence="1" type="ORF">MMF98_11270</name>
</gene>
<dbReference type="RefSeq" id="WP_243306363.1">
    <property type="nucleotide sequence ID" value="NZ_JALGBI010000001.1"/>
</dbReference>
<dbReference type="InterPro" id="IPR029068">
    <property type="entry name" value="Glyas_Bleomycin-R_OHBP_Dase"/>
</dbReference>
<dbReference type="Gene3D" id="3.10.180.10">
    <property type="entry name" value="2,3-Dihydroxybiphenyl 1,2-Dioxygenase, domain 1"/>
    <property type="match status" value="1"/>
</dbReference>
<dbReference type="Proteomes" id="UP001139447">
    <property type="component" value="Unassembled WGS sequence"/>
</dbReference>
<sequence length="142" mass="15146">MSAGELPGTAARPVLATPRLARALAHYREVLGFELLQEIPGVLGFVRGAGITLQLWQRPGPVQPVRCRVPLDGAPGAIFESHARLARQSRGCVSQAPRLRPWGAWEFSLTDGDGHCITLAQWAAADARAPAGLPSRGLEGRP</sequence>